<name>Q22C80_TETTS</name>
<feature type="signal peptide" evidence="2">
    <location>
        <begin position="1"/>
        <end position="19"/>
    </location>
</feature>
<dbReference type="GeneID" id="7834205"/>
<accession>Q22C80</accession>
<dbReference type="SUPFAM" id="SSF49313">
    <property type="entry name" value="Cadherin-like"/>
    <property type="match status" value="1"/>
</dbReference>
<dbReference type="Gene3D" id="2.60.40.10">
    <property type="entry name" value="Immunoglobulins"/>
    <property type="match status" value="1"/>
</dbReference>
<evidence type="ECO:0000256" key="2">
    <source>
        <dbReference type="SAM" id="SignalP"/>
    </source>
</evidence>
<proteinExistence type="predicted"/>
<dbReference type="GO" id="GO:0005509">
    <property type="term" value="F:calcium ion binding"/>
    <property type="evidence" value="ECO:0007669"/>
    <property type="project" value="InterPro"/>
</dbReference>
<keyword evidence="4" id="KW-1185">Reference proteome</keyword>
<evidence type="ECO:0000256" key="1">
    <source>
        <dbReference type="SAM" id="MobiDB-lite"/>
    </source>
</evidence>
<dbReference type="Gene3D" id="2.130.10.10">
    <property type="entry name" value="YVTN repeat-like/Quinoprotein amine dehydrogenase"/>
    <property type="match status" value="1"/>
</dbReference>
<feature type="chain" id="PRO_5005693735" description="Calpain family cysteine protease" evidence="2">
    <location>
        <begin position="20"/>
        <end position="1687"/>
    </location>
</feature>
<dbReference type="SUPFAM" id="SSF69322">
    <property type="entry name" value="Tricorn protease domain 2"/>
    <property type="match status" value="1"/>
</dbReference>
<reference evidence="4" key="1">
    <citation type="journal article" date="2006" name="PLoS Biol.">
        <title>Macronuclear genome sequence of the ciliate Tetrahymena thermophila, a model eukaryote.</title>
        <authorList>
            <person name="Eisen J.A."/>
            <person name="Coyne R.S."/>
            <person name="Wu M."/>
            <person name="Wu D."/>
            <person name="Thiagarajan M."/>
            <person name="Wortman J.R."/>
            <person name="Badger J.H."/>
            <person name="Ren Q."/>
            <person name="Amedeo P."/>
            <person name="Jones K.M."/>
            <person name="Tallon L.J."/>
            <person name="Delcher A.L."/>
            <person name="Salzberg S.L."/>
            <person name="Silva J.C."/>
            <person name="Haas B.J."/>
            <person name="Majoros W.H."/>
            <person name="Farzad M."/>
            <person name="Carlton J.M."/>
            <person name="Smith R.K. Jr."/>
            <person name="Garg J."/>
            <person name="Pearlman R.E."/>
            <person name="Karrer K.M."/>
            <person name="Sun L."/>
            <person name="Manning G."/>
            <person name="Elde N.C."/>
            <person name="Turkewitz A.P."/>
            <person name="Asai D.J."/>
            <person name="Wilkes D.E."/>
            <person name="Wang Y."/>
            <person name="Cai H."/>
            <person name="Collins K."/>
            <person name="Stewart B.A."/>
            <person name="Lee S.R."/>
            <person name="Wilamowska K."/>
            <person name="Weinberg Z."/>
            <person name="Ruzzo W.L."/>
            <person name="Wloga D."/>
            <person name="Gaertig J."/>
            <person name="Frankel J."/>
            <person name="Tsao C.-C."/>
            <person name="Gorovsky M.A."/>
            <person name="Keeling P.J."/>
            <person name="Waller R.F."/>
            <person name="Patron N.J."/>
            <person name="Cherry J.M."/>
            <person name="Stover N.A."/>
            <person name="Krieger C.J."/>
            <person name="del Toro C."/>
            <person name="Ryder H.F."/>
            <person name="Williamson S.C."/>
            <person name="Barbeau R.A."/>
            <person name="Hamilton E.P."/>
            <person name="Orias E."/>
        </authorList>
    </citation>
    <scope>NUCLEOTIDE SEQUENCE [LARGE SCALE GENOMIC DNA]</scope>
    <source>
        <strain evidence="4">SB210</strain>
    </source>
</reference>
<dbReference type="InterPro" id="IPR015919">
    <property type="entry name" value="Cadherin-like_sf"/>
</dbReference>
<dbReference type="InterPro" id="IPR015943">
    <property type="entry name" value="WD40/YVTN_repeat-like_dom_sf"/>
</dbReference>
<sequence>MRTKILLVKLFILVQVCYCQVLDNFVFTKTPLSNILYSQICSQNTPLKNIIALNSTNSSFIGWSNTCGVVIFNIDNNDDVSYTFLLQDASKVLKIFQSYTQSIWIIKNSQIQIYNKKEQKITNTLIYGGPSSNLIDVQEIPSEQVILIFTERQIQFIDTYNLVVLSSTYDIKTSDPSIMSALIISDKYLLLGQGYQINVIEFLNLSTQTNTVIAKSNGLVFTQYNTYVTRMVMLPNNAFAIQTSTQGIYFGNFTSFITTRNVQNITFQQQIQDKSYLQMQYIQTNLNQSYLIAEEAFNAIKIIQFQYTPSFNQFFYQLLPIYTKTYDLKLLFNSQYLISFTDKCVNIYKNITSNYQNQQPNILSINNNILYNSFKFVSNSGNRCFIQQNLLYYSKGTDGVIILNIDPINYTLQANNVLNIDSNSHSFAVQIYNTSQLVVGDSNLYFLNITNLQQPKIISNNSFNLQQINANYAIVSQNLNTIFVAAGYAGLMIVNITNFTNPNLISSISTNTPAQYSCSFIQTYLNEKYVIANYQNLGIYVYDVSYLNKPQTYSFFPISAGQDFSISITKFFMVISNSDYGIAIINITDLKNLSLISNIYIQGSTQRAYLISNDQYILTLSVFSGQLQLVDITNLKNPKIIQQYSYNNQISAYDLCLSSNYNTAYLAMGSGIVQFNLFTNKNLNINFFDCTDPNKIVSLNQNNWFSVGQQIGVQITEILPNVMRQVMITSAYYYNNFFQLQMLPTWSSFQLQQQMLMINIEKELLQQQVKNDSETIEFVFEIKEKLFNTDFIYSSIGITSQISQNIFNLCQQNQIVDSQSYVIQYKQNIISQAFSSFSSAQTNHILYVLNQKVISFPVIFNIQGSLQFQADLNLISTPSDQVSIQIITSPAQGVFINKQYKQLNVIFKQDLSGITLSGDLKSVNMILQQRLYFANFTNTNNISFNIIINDGLNYQITQLLTYSNCKFIKLNSPIFKNPKKSLQQDFESKNQNGKSLSVLTNFQYTFDSNIFLDKDSQSVSYSAYIQKDNNYILIPQNYWINFEKSSRTFYGQIDLSQYNQVIRLMVNATDGYTYSTDTFEIHLDIIPAYYVFTILFEIFLPLFVIITIYNHKSILINFLRRFKLLQMPLQIDLNKQYYLQIPILENCLEDGLEIWKSYKYTIIKQIVLRELTYLKLDKKTTEIDKNDNSCNDSRVHNDMTKSQNARMAQSTLNKSSAKQVQSKNNSKQLLNLSQKIVKNMSNQEVKQIQKHLKEQKVNYNYNCFIYMQKNGQLNYKNILDSIHKWCLKHYNKPKVLNDLQNPASLFSHFMIGLVSIYFAQIDKTAENVIQMLKQQALKEGLSEKDWTKMYVEFITDGDIVLYQPVPQPIYNQQKIDEQINLIQQLQQEISVSEFIMPLIKENLKAIALGFTSEKQSYFPIARKLSLDCYTHQIHCIKVYRPFEKKSFFNKQKVIEVEKEKELSLNSLLPSWINSVDIINGSLFFSIQAQTKDQGRYQIKIFSTQKIIIKVIYVNIGSPKTPEDKQQNEEDRDATITQQFSQQKQQDDNQSEYQSQNKQFDNISQYQDVILQNLHMSNQEQHYSNLDSPQPLRPFKKALSQYHSSAQSIYNQIGNRSIYKVNKLERLDSKKTFKDNRDDVSETNSHRFVGDADFEHVNSNVNSPKNSPIQQLDTKYKTLQNQFLNQNI</sequence>
<dbReference type="InParanoid" id="Q22C80"/>
<dbReference type="RefSeq" id="XP_001030539.2">
    <property type="nucleotide sequence ID" value="XM_001030539.2"/>
</dbReference>
<organism evidence="3 4">
    <name type="scientific">Tetrahymena thermophila (strain SB210)</name>
    <dbReference type="NCBI Taxonomy" id="312017"/>
    <lineage>
        <taxon>Eukaryota</taxon>
        <taxon>Sar</taxon>
        <taxon>Alveolata</taxon>
        <taxon>Ciliophora</taxon>
        <taxon>Intramacronucleata</taxon>
        <taxon>Oligohymenophorea</taxon>
        <taxon>Hymenostomatida</taxon>
        <taxon>Tetrahymenina</taxon>
        <taxon>Tetrahymenidae</taxon>
        <taxon>Tetrahymena</taxon>
    </lineage>
</organism>
<evidence type="ECO:0008006" key="5">
    <source>
        <dbReference type="Google" id="ProtNLM"/>
    </source>
</evidence>
<dbReference type="HOGENOM" id="CLU_000949_1_0_1"/>
<gene>
    <name evidence="3" type="ORF">TTHERM_01075600</name>
</gene>
<evidence type="ECO:0000313" key="3">
    <source>
        <dbReference type="EMBL" id="EAR82876.2"/>
    </source>
</evidence>
<dbReference type="EMBL" id="GG662480">
    <property type="protein sequence ID" value="EAR82876.2"/>
    <property type="molecule type" value="Genomic_DNA"/>
</dbReference>
<keyword evidence="2" id="KW-0732">Signal</keyword>
<dbReference type="KEGG" id="tet:TTHERM_01075600"/>
<dbReference type="InterPro" id="IPR013783">
    <property type="entry name" value="Ig-like_fold"/>
</dbReference>
<evidence type="ECO:0000313" key="4">
    <source>
        <dbReference type="Proteomes" id="UP000009168"/>
    </source>
</evidence>
<dbReference type="Proteomes" id="UP000009168">
    <property type="component" value="Unassembled WGS sequence"/>
</dbReference>
<feature type="region of interest" description="Disordered" evidence="1">
    <location>
        <begin position="1519"/>
        <end position="1555"/>
    </location>
</feature>
<dbReference type="GO" id="GO:0016020">
    <property type="term" value="C:membrane"/>
    <property type="evidence" value="ECO:0007669"/>
    <property type="project" value="InterPro"/>
</dbReference>
<protein>
    <recommendedName>
        <fullName evidence="5">Calpain family cysteine protease</fullName>
    </recommendedName>
</protein>